<reference evidence="3" key="1">
    <citation type="submission" date="2021-01" db="EMBL/GenBank/DDBJ databases">
        <authorList>
            <person name="Corre E."/>
            <person name="Pelletier E."/>
            <person name="Niang G."/>
            <person name="Scheremetjew M."/>
            <person name="Finn R."/>
            <person name="Kale V."/>
            <person name="Holt S."/>
            <person name="Cochrane G."/>
            <person name="Meng A."/>
            <person name="Brown T."/>
            <person name="Cohen L."/>
        </authorList>
    </citation>
    <scope>NUCLEOTIDE SEQUENCE</scope>
    <source>
        <strain evidence="3">LB1974</strain>
    </source>
</reference>
<feature type="transmembrane region" description="Helical" evidence="1">
    <location>
        <begin position="160"/>
        <end position="179"/>
    </location>
</feature>
<feature type="transmembrane region" description="Helical" evidence="1">
    <location>
        <begin position="126"/>
        <end position="148"/>
    </location>
</feature>
<evidence type="ECO:0008006" key="4">
    <source>
        <dbReference type="Google" id="ProtNLM"/>
    </source>
</evidence>
<feature type="transmembrane region" description="Helical" evidence="1">
    <location>
        <begin position="47"/>
        <end position="73"/>
    </location>
</feature>
<accession>A0A7S4GMR7</accession>
<feature type="transmembrane region" description="Helical" evidence="1">
    <location>
        <begin position="7"/>
        <end position="27"/>
    </location>
</feature>
<sequence>MGQFLQVGFTTMSNIALIPFMCIQHPMGQSSVLQYNAVVCGTDGHSGMVIVGVLLICMGCIFLALLTWLVTVAPTKASKGDMQFLQSCRFLLFRFRVDVWWYGMVVVLRGPLLSLPAVAFTDSARAQLLSLTVVLAVSLAIQLAVWPWKTPAVNLVDGTITLLLVFVIATASAFVPAASGATKDVFVGVSLGFMSLLFLCLGVMLVMVVLALISRGPMGSAQELSVLTLGKGPDLAVLASRFRDMSDVGTQMSHTDLIRTLENLSVYDLRGLATAMTSLGDEWGGALAAHLRTSRRASITTKAGKLDDLHDSATKMRRIPDGSTTVSLSAHPAVCEL</sequence>
<evidence type="ECO:0000313" key="3">
    <source>
        <dbReference type="EMBL" id="CAE0841427.1"/>
    </source>
</evidence>
<keyword evidence="1" id="KW-0472">Membrane</keyword>
<name>A0A7S4GMR7_OXYMA</name>
<evidence type="ECO:0000313" key="2">
    <source>
        <dbReference type="EMBL" id="CAE0841425.1"/>
    </source>
</evidence>
<keyword evidence="1" id="KW-0812">Transmembrane</keyword>
<dbReference type="EMBL" id="HBJB01001271">
    <property type="protein sequence ID" value="CAE0841427.1"/>
    <property type="molecule type" value="Transcribed_RNA"/>
</dbReference>
<feature type="transmembrane region" description="Helical" evidence="1">
    <location>
        <begin position="185"/>
        <end position="213"/>
    </location>
</feature>
<dbReference type="AlphaFoldDB" id="A0A7S4GMR7"/>
<gene>
    <name evidence="2" type="ORF">OMAR00294_LOCUS1115</name>
    <name evidence="3" type="ORF">OMAR00294_LOCUS1116</name>
</gene>
<proteinExistence type="predicted"/>
<feature type="transmembrane region" description="Helical" evidence="1">
    <location>
        <begin position="99"/>
        <end position="120"/>
    </location>
</feature>
<dbReference type="EMBL" id="HBJB01001270">
    <property type="protein sequence ID" value="CAE0841425.1"/>
    <property type="molecule type" value="Transcribed_RNA"/>
</dbReference>
<protein>
    <recommendedName>
        <fullName evidence="4">TRP C-terminal domain-containing protein</fullName>
    </recommendedName>
</protein>
<evidence type="ECO:0000256" key="1">
    <source>
        <dbReference type="SAM" id="Phobius"/>
    </source>
</evidence>
<keyword evidence="1" id="KW-1133">Transmembrane helix</keyword>
<organism evidence="3">
    <name type="scientific">Oxyrrhis marina</name>
    <name type="common">Dinoflagellate</name>
    <dbReference type="NCBI Taxonomy" id="2969"/>
    <lineage>
        <taxon>Eukaryota</taxon>
        <taxon>Sar</taxon>
        <taxon>Alveolata</taxon>
        <taxon>Dinophyceae</taxon>
        <taxon>Oxyrrhinales</taxon>
        <taxon>Oxyrrhinaceae</taxon>
        <taxon>Oxyrrhis</taxon>
    </lineage>
</organism>